<organism evidence="1 2">
    <name type="scientific">Mesorhizobium escarrei</name>
    <dbReference type="NCBI Taxonomy" id="666018"/>
    <lineage>
        <taxon>Bacteria</taxon>
        <taxon>Pseudomonadati</taxon>
        <taxon>Pseudomonadota</taxon>
        <taxon>Alphaproteobacteria</taxon>
        <taxon>Hyphomicrobiales</taxon>
        <taxon>Phyllobacteriaceae</taxon>
        <taxon>Mesorhizobium</taxon>
    </lineage>
</organism>
<name>A0ABM9EH07_9HYPH</name>
<evidence type="ECO:0000313" key="2">
    <source>
        <dbReference type="Proteomes" id="UP001153050"/>
    </source>
</evidence>
<evidence type="ECO:0000313" key="1">
    <source>
        <dbReference type="EMBL" id="CAH2408116.1"/>
    </source>
</evidence>
<comment type="caution">
    <text evidence="1">The sequence shown here is derived from an EMBL/GenBank/DDBJ whole genome shotgun (WGS) entry which is preliminary data.</text>
</comment>
<dbReference type="Proteomes" id="UP001153050">
    <property type="component" value="Unassembled WGS sequence"/>
</dbReference>
<protein>
    <submittedName>
        <fullName evidence="1">Uncharacterized protein</fullName>
    </submittedName>
</protein>
<accession>A0ABM9EH07</accession>
<keyword evidence="2" id="KW-1185">Reference proteome</keyword>
<dbReference type="RefSeq" id="WP_254021536.1">
    <property type="nucleotide sequence ID" value="NZ_CAKXZT010000163.1"/>
</dbReference>
<reference evidence="1 2" key="1">
    <citation type="submission" date="2022-03" db="EMBL/GenBank/DDBJ databases">
        <authorList>
            <person name="Brunel B."/>
        </authorList>
    </citation>
    <scope>NUCLEOTIDE SEQUENCE [LARGE SCALE GENOMIC DNA]</scope>
    <source>
        <strain evidence="1">STM5069sample</strain>
    </source>
</reference>
<gene>
    <name evidence="1" type="ORF">MES5069_650057</name>
</gene>
<proteinExistence type="predicted"/>
<sequence length="49" mass="5222">MRSPGGLTFEVQDIPAIVAACRSPDISETIAGFGYDGLLKRRQAESSLP</sequence>
<dbReference type="EMBL" id="CAKXZT010000163">
    <property type="protein sequence ID" value="CAH2408116.1"/>
    <property type="molecule type" value="Genomic_DNA"/>
</dbReference>